<dbReference type="EMBL" id="DS268698">
    <property type="protein sequence ID" value="EFO98841.1"/>
    <property type="molecule type" value="Genomic_DNA"/>
</dbReference>
<name>E3NIC6_CAERE</name>
<dbReference type="FunCoup" id="E3NIC6">
    <property type="interactions" value="779"/>
</dbReference>
<gene>
    <name evidence="2" type="ORF">CRE_04352</name>
</gene>
<dbReference type="InterPro" id="IPR002900">
    <property type="entry name" value="DUF38/FTH_CAE_spp"/>
</dbReference>
<dbReference type="Pfam" id="PF01827">
    <property type="entry name" value="FTH"/>
    <property type="match status" value="1"/>
</dbReference>
<feature type="domain" description="DUF38" evidence="1">
    <location>
        <begin position="114"/>
        <end position="237"/>
    </location>
</feature>
<dbReference type="OrthoDB" id="5879322at2759"/>
<dbReference type="PANTHER" id="PTHR23015:SF4">
    <property type="entry name" value="DUF38 DOMAIN-CONTAINING PROTEIN-RELATED"/>
    <property type="match status" value="1"/>
</dbReference>
<dbReference type="PANTHER" id="PTHR23015">
    <property type="entry name" value="UNCHARACTERIZED C.ELEGANS PROTEIN"/>
    <property type="match status" value="1"/>
</dbReference>
<dbReference type="InParanoid" id="E3NIC6"/>
<dbReference type="InterPro" id="IPR040161">
    <property type="entry name" value="FB224"/>
</dbReference>
<evidence type="ECO:0000313" key="2">
    <source>
        <dbReference type="EMBL" id="EFO98841.1"/>
    </source>
</evidence>
<organism evidence="3">
    <name type="scientific">Caenorhabditis remanei</name>
    <name type="common">Caenorhabditis vulgaris</name>
    <dbReference type="NCBI Taxonomy" id="31234"/>
    <lineage>
        <taxon>Eukaryota</taxon>
        <taxon>Metazoa</taxon>
        <taxon>Ecdysozoa</taxon>
        <taxon>Nematoda</taxon>
        <taxon>Chromadorea</taxon>
        <taxon>Rhabditida</taxon>
        <taxon>Rhabditina</taxon>
        <taxon>Rhabditomorpha</taxon>
        <taxon>Rhabditoidea</taxon>
        <taxon>Rhabditidae</taxon>
        <taxon>Peloderinae</taxon>
        <taxon>Caenorhabditis</taxon>
    </lineage>
</organism>
<dbReference type="GO" id="GO:0045087">
    <property type="term" value="P:innate immune response"/>
    <property type="evidence" value="ECO:0007669"/>
    <property type="project" value="TreeGrafter"/>
</dbReference>
<evidence type="ECO:0000259" key="1">
    <source>
        <dbReference type="Pfam" id="PF01827"/>
    </source>
</evidence>
<dbReference type="HOGENOM" id="CLU_030831_3_3_1"/>
<dbReference type="AlphaFoldDB" id="E3NIC6"/>
<reference evidence="2" key="1">
    <citation type="submission" date="2007-07" db="EMBL/GenBank/DDBJ databases">
        <title>PCAP assembly of the Caenorhabditis remanei genome.</title>
        <authorList>
            <consortium name="The Caenorhabditis remanei Sequencing Consortium"/>
            <person name="Wilson R.K."/>
        </authorList>
    </citation>
    <scope>NUCLEOTIDE SEQUENCE [LARGE SCALE GENOMIC DNA]</scope>
    <source>
        <strain evidence="2">PB4641</strain>
    </source>
</reference>
<accession>E3NIC6</accession>
<proteinExistence type="predicted"/>
<sequence length="265" mass="31043">MRRVCKQMKEVVDNQVIMYKYISISLGANSLCVKLNDKKRVEYQKDTDNSCVIWRPGQPDIKKRAGYVETALKDMSYSLRFLNIRTQKLIIDLEKDAPLGYLHRLAEYFPKRFFAVRIAISICKKTDCPKILELMEPGFLEEIFIEHQTRVCVSNWADSIYELEQWKQATRADTSDYIKLDCKQLKHYYHLKHFEVILNDFTMEQAVIIRDTLASLPQFETCQIFVPGLNASSLKTVWALEEHSGTYRNAIVDFSHYSFSISRKN</sequence>
<keyword evidence="3" id="KW-1185">Reference proteome</keyword>
<protein>
    <recommendedName>
        <fullName evidence="1">DUF38 domain-containing protein</fullName>
    </recommendedName>
</protein>
<dbReference type="Proteomes" id="UP000008281">
    <property type="component" value="Unassembled WGS sequence"/>
</dbReference>
<evidence type="ECO:0000313" key="3">
    <source>
        <dbReference type="Proteomes" id="UP000008281"/>
    </source>
</evidence>